<comment type="similarity">
    <text evidence="1">Belongs to the ABC transporter superfamily.</text>
</comment>
<evidence type="ECO:0000256" key="1">
    <source>
        <dbReference type="ARBA" id="ARBA00005417"/>
    </source>
</evidence>
<comment type="caution">
    <text evidence="6">The sequence shown here is derived from an EMBL/GenBank/DDBJ whole genome shotgun (WGS) entry which is preliminary data.</text>
</comment>
<keyword evidence="3" id="KW-0547">Nucleotide-binding</keyword>
<dbReference type="PANTHER" id="PTHR43335">
    <property type="entry name" value="ABC TRANSPORTER, ATP-BINDING PROTEIN"/>
    <property type="match status" value="1"/>
</dbReference>
<proteinExistence type="inferred from homology"/>
<evidence type="ECO:0000313" key="7">
    <source>
        <dbReference type="Proteomes" id="UP000265882"/>
    </source>
</evidence>
<reference evidence="6 7" key="1">
    <citation type="journal article" date="2017" name="ISME J.">
        <title>Energy and carbon metabolisms in a deep terrestrial subsurface fluid microbial community.</title>
        <authorList>
            <person name="Momper L."/>
            <person name="Jungbluth S.P."/>
            <person name="Lee M.D."/>
            <person name="Amend J.P."/>
        </authorList>
    </citation>
    <scope>NUCLEOTIDE SEQUENCE [LARGE SCALE GENOMIC DNA]</scope>
    <source>
        <strain evidence="6">SURF_5</strain>
    </source>
</reference>
<evidence type="ECO:0000313" key="6">
    <source>
        <dbReference type="EMBL" id="RJP22469.1"/>
    </source>
</evidence>
<organism evidence="6 7">
    <name type="scientific">Abyssobacteria bacterium (strain SURF_5)</name>
    <dbReference type="NCBI Taxonomy" id="2093360"/>
    <lineage>
        <taxon>Bacteria</taxon>
        <taxon>Pseudomonadati</taxon>
        <taxon>Candidatus Hydrogenedentota</taxon>
        <taxon>Candidatus Abyssobacteria</taxon>
    </lineage>
</organism>
<dbReference type="SMART" id="SM00382">
    <property type="entry name" value="AAA"/>
    <property type="match status" value="1"/>
</dbReference>
<dbReference type="InterPro" id="IPR003593">
    <property type="entry name" value="AAA+_ATPase"/>
</dbReference>
<dbReference type="InterPro" id="IPR003439">
    <property type="entry name" value="ABC_transporter-like_ATP-bd"/>
</dbReference>
<sequence>MIEVEHLTKNYGQISAISDVSFTVNRGEILGFLGPNGAGKTTTMRILTCFIPATSGSARVAGFDVFTQSLEVRRRIGYLPERVPLYGEMEVDAYLEFVARMKGVPARDRKRAIEEVKDKCGIRDISGRLVAKLSRGYAQRVGIAQALLNEPEVLILDEPTVGLDPNQIVEIRNLIKSLAGKRTIILSTHILPEVSMICDSVAIINEGRIVARDSLSSLEADRQMKLHLLVRGPDADVLQALAAIEGVETAERTGSEDQCVRVRVALKPRVDAREMIAAEIVRRGWGLVELRPDRASLEDIFLRATAKEAEVTS</sequence>
<keyword evidence="4 6" id="KW-0067">ATP-binding</keyword>
<dbReference type="EMBL" id="QZKU01000057">
    <property type="protein sequence ID" value="RJP22469.1"/>
    <property type="molecule type" value="Genomic_DNA"/>
</dbReference>
<evidence type="ECO:0000256" key="3">
    <source>
        <dbReference type="ARBA" id="ARBA00022741"/>
    </source>
</evidence>
<dbReference type="GO" id="GO:0016887">
    <property type="term" value="F:ATP hydrolysis activity"/>
    <property type="evidence" value="ECO:0007669"/>
    <property type="project" value="InterPro"/>
</dbReference>
<dbReference type="CDD" id="cd03230">
    <property type="entry name" value="ABC_DR_subfamily_A"/>
    <property type="match status" value="1"/>
</dbReference>
<dbReference type="Gene3D" id="3.40.50.300">
    <property type="entry name" value="P-loop containing nucleotide triphosphate hydrolases"/>
    <property type="match status" value="1"/>
</dbReference>
<feature type="domain" description="ABC transporter" evidence="5">
    <location>
        <begin position="2"/>
        <end position="231"/>
    </location>
</feature>
<protein>
    <submittedName>
        <fullName evidence="6">ATP-binding cassette domain-containing protein</fullName>
    </submittedName>
</protein>
<gene>
    <name evidence="6" type="ORF">C4520_08175</name>
</gene>
<dbReference type="PROSITE" id="PS50893">
    <property type="entry name" value="ABC_TRANSPORTER_2"/>
    <property type="match status" value="1"/>
</dbReference>
<dbReference type="AlphaFoldDB" id="A0A3A4NUE8"/>
<dbReference type="Pfam" id="PF00005">
    <property type="entry name" value="ABC_tran"/>
    <property type="match status" value="1"/>
</dbReference>
<name>A0A3A4NUE8_ABYX5</name>
<dbReference type="SUPFAM" id="SSF52540">
    <property type="entry name" value="P-loop containing nucleoside triphosphate hydrolases"/>
    <property type="match status" value="1"/>
</dbReference>
<keyword evidence="2" id="KW-0813">Transport</keyword>
<dbReference type="Proteomes" id="UP000265882">
    <property type="component" value="Unassembled WGS sequence"/>
</dbReference>
<accession>A0A3A4NUE8</accession>
<dbReference type="GO" id="GO:0005524">
    <property type="term" value="F:ATP binding"/>
    <property type="evidence" value="ECO:0007669"/>
    <property type="project" value="UniProtKB-KW"/>
</dbReference>
<dbReference type="PANTHER" id="PTHR43335:SF4">
    <property type="entry name" value="ABC TRANSPORTER, ATP-BINDING PROTEIN"/>
    <property type="match status" value="1"/>
</dbReference>
<dbReference type="InterPro" id="IPR027417">
    <property type="entry name" value="P-loop_NTPase"/>
</dbReference>
<evidence type="ECO:0000256" key="2">
    <source>
        <dbReference type="ARBA" id="ARBA00022448"/>
    </source>
</evidence>
<evidence type="ECO:0000259" key="5">
    <source>
        <dbReference type="PROSITE" id="PS50893"/>
    </source>
</evidence>
<evidence type="ECO:0000256" key="4">
    <source>
        <dbReference type="ARBA" id="ARBA00022840"/>
    </source>
</evidence>